<dbReference type="GO" id="GO:0016747">
    <property type="term" value="F:acyltransferase activity, transferring groups other than amino-acyl groups"/>
    <property type="evidence" value="ECO:0007669"/>
    <property type="project" value="InterPro"/>
</dbReference>
<evidence type="ECO:0000313" key="5">
    <source>
        <dbReference type="Proteomes" id="UP000274033"/>
    </source>
</evidence>
<dbReference type="InterPro" id="IPR016181">
    <property type="entry name" value="Acyl_CoA_acyltransferase"/>
</dbReference>
<dbReference type="PROSITE" id="PS51186">
    <property type="entry name" value="GNAT"/>
    <property type="match status" value="1"/>
</dbReference>
<keyword evidence="5" id="KW-1185">Reference proteome</keyword>
<dbReference type="InterPro" id="IPR000182">
    <property type="entry name" value="GNAT_dom"/>
</dbReference>
<dbReference type="Pfam" id="PF00583">
    <property type="entry name" value="Acetyltransf_1"/>
    <property type="match status" value="1"/>
</dbReference>
<reference evidence="4 5" key="1">
    <citation type="journal article" date="2013" name="J. Microbiol.">
        <title>Lysinibacillus chungkukjangi sp. nov., isolated from Chungkukjang, Korean fermented soybean food.</title>
        <authorList>
            <person name="Kim S.J."/>
            <person name="Jang Y.H."/>
            <person name="Hamada M."/>
            <person name="Ahn J.H."/>
            <person name="Weon H.Y."/>
            <person name="Suzuki K."/>
            <person name="Whang K.S."/>
            <person name="Kwon S.W."/>
        </authorList>
    </citation>
    <scope>NUCLEOTIDE SEQUENCE [LARGE SCALE GENOMIC DNA]</scope>
    <source>
        <strain evidence="4 5">MCCC 1A12701</strain>
    </source>
</reference>
<evidence type="ECO:0000313" key="4">
    <source>
        <dbReference type="EMBL" id="RQW75227.1"/>
    </source>
</evidence>
<sequence>MGNLIFISTLSEEDKEAARDVLITSYEQYRDSFKSQEAFNNYLLDIKKSLDNPKIEKVLVAKDDTQAVLGTLQIYANSEEAYGRPELNIHTPIVRLLGVHPSARGKGIARKLLQESIEYAKQKGAKSLYLHTGDIMKDAIRLYERFGFQRDFEKEFGNRGNLVMCYRFDIV</sequence>
<protein>
    <submittedName>
        <fullName evidence="4">GNAT family N-acetyltransferase</fullName>
    </submittedName>
</protein>
<proteinExistence type="predicted"/>
<comment type="caution">
    <text evidence="4">The sequence shown here is derived from an EMBL/GenBank/DDBJ whole genome shotgun (WGS) entry which is preliminary data.</text>
</comment>
<evidence type="ECO:0000259" key="3">
    <source>
        <dbReference type="PROSITE" id="PS51186"/>
    </source>
</evidence>
<dbReference type="CDD" id="cd04301">
    <property type="entry name" value="NAT_SF"/>
    <property type="match status" value="1"/>
</dbReference>
<accession>A0A3N9UGJ3</accession>
<organism evidence="4 5">
    <name type="scientific">Lysinibacillus composti</name>
    <dbReference type="NCBI Taxonomy" id="720633"/>
    <lineage>
        <taxon>Bacteria</taxon>
        <taxon>Bacillati</taxon>
        <taxon>Bacillota</taxon>
        <taxon>Bacilli</taxon>
        <taxon>Bacillales</taxon>
        <taxon>Bacillaceae</taxon>
        <taxon>Lysinibacillus</taxon>
    </lineage>
</organism>
<dbReference type="Gene3D" id="3.40.630.30">
    <property type="match status" value="1"/>
</dbReference>
<dbReference type="Proteomes" id="UP000274033">
    <property type="component" value="Unassembled WGS sequence"/>
</dbReference>
<dbReference type="InterPro" id="IPR050680">
    <property type="entry name" value="YpeA/RimI_acetyltransf"/>
</dbReference>
<gene>
    <name evidence="4" type="ORF">EBB45_07660</name>
</gene>
<feature type="domain" description="N-acetyltransferase" evidence="3">
    <location>
        <begin position="5"/>
        <end position="169"/>
    </location>
</feature>
<keyword evidence="1 4" id="KW-0808">Transferase</keyword>
<dbReference type="AlphaFoldDB" id="A0A3N9UGJ3"/>
<name>A0A3N9UGJ3_9BACI</name>
<dbReference type="RefSeq" id="WP_124763884.1">
    <property type="nucleotide sequence ID" value="NZ_JAFBDY010000004.1"/>
</dbReference>
<dbReference type="SUPFAM" id="SSF55729">
    <property type="entry name" value="Acyl-CoA N-acyltransferases (Nat)"/>
    <property type="match status" value="1"/>
</dbReference>
<dbReference type="OrthoDB" id="9803233at2"/>
<keyword evidence="2" id="KW-0012">Acyltransferase</keyword>
<dbReference type="PANTHER" id="PTHR43420">
    <property type="entry name" value="ACETYLTRANSFERASE"/>
    <property type="match status" value="1"/>
</dbReference>
<dbReference type="EMBL" id="RRCT01000005">
    <property type="protein sequence ID" value="RQW75227.1"/>
    <property type="molecule type" value="Genomic_DNA"/>
</dbReference>
<evidence type="ECO:0000256" key="2">
    <source>
        <dbReference type="ARBA" id="ARBA00023315"/>
    </source>
</evidence>
<evidence type="ECO:0000256" key="1">
    <source>
        <dbReference type="ARBA" id="ARBA00022679"/>
    </source>
</evidence>